<dbReference type="Proteomes" id="UP001597541">
    <property type="component" value="Unassembled WGS sequence"/>
</dbReference>
<proteinExistence type="inferred from homology"/>
<accession>A0ABW5P835</accession>
<feature type="transmembrane region" description="Helical" evidence="7">
    <location>
        <begin position="266"/>
        <end position="285"/>
    </location>
</feature>
<evidence type="ECO:0000256" key="5">
    <source>
        <dbReference type="ARBA" id="ARBA00022989"/>
    </source>
</evidence>
<dbReference type="InterPro" id="IPR035906">
    <property type="entry name" value="MetI-like_sf"/>
</dbReference>
<evidence type="ECO:0000313" key="10">
    <source>
        <dbReference type="Proteomes" id="UP001597541"/>
    </source>
</evidence>
<dbReference type="PANTHER" id="PTHR30193:SF37">
    <property type="entry name" value="INNER MEMBRANE ABC TRANSPORTER PERMEASE PROTEIN YCJO"/>
    <property type="match status" value="1"/>
</dbReference>
<keyword evidence="6 7" id="KW-0472">Membrane</keyword>
<dbReference type="CDD" id="cd06261">
    <property type="entry name" value="TM_PBP2"/>
    <property type="match status" value="1"/>
</dbReference>
<dbReference type="InterPro" id="IPR000515">
    <property type="entry name" value="MetI-like"/>
</dbReference>
<keyword evidence="3" id="KW-1003">Cell membrane</keyword>
<name>A0ABW5P835_9BACL</name>
<comment type="subcellular location">
    <subcellularLocation>
        <location evidence="1 7">Cell membrane</location>
        <topology evidence="1 7">Multi-pass membrane protein</topology>
    </subcellularLocation>
</comment>
<evidence type="ECO:0000256" key="3">
    <source>
        <dbReference type="ARBA" id="ARBA00022475"/>
    </source>
</evidence>
<keyword evidence="10" id="KW-1185">Reference proteome</keyword>
<feature type="transmembrane region" description="Helical" evidence="7">
    <location>
        <begin position="149"/>
        <end position="168"/>
    </location>
</feature>
<dbReference type="EMBL" id="JBHUME010000002">
    <property type="protein sequence ID" value="MFD2611471.1"/>
    <property type="molecule type" value="Genomic_DNA"/>
</dbReference>
<gene>
    <name evidence="9" type="ORF">ACFSUF_03430</name>
</gene>
<feature type="transmembrane region" description="Helical" evidence="7">
    <location>
        <begin position="204"/>
        <end position="228"/>
    </location>
</feature>
<dbReference type="InterPro" id="IPR051393">
    <property type="entry name" value="ABC_transporter_permease"/>
</dbReference>
<protein>
    <submittedName>
        <fullName evidence="9">Carbohydrate ABC transporter permease</fullName>
    </submittedName>
</protein>
<keyword evidence="5 7" id="KW-1133">Transmembrane helix</keyword>
<dbReference type="SUPFAM" id="SSF161098">
    <property type="entry name" value="MetI-like"/>
    <property type="match status" value="1"/>
</dbReference>
<organism evidence="9 10">
    <name type="scientific">Paenibacillus gansuensis</name>
    <dbReference type="NCBI Taxonomy" id="306542"/>
    <lineage>
        <taxon>Bacteria</taxon>
        <taxon>Bacillati</taxon>
        <taxon>Bacillota</taxon>
        <taxon>Bacilli</taxon>
        <taxon>Bacillales</taxon>
        <taxon>Paenibacillaceae</taxon>
        <taxon>Paenibacillus</taxon>
    </lineage>
</organism>
<evidence type="ECO:0000256" key="2">
    <source>
        <dbReference type="ARBA" id="ARBA00022448"/>
    </source>
</evidence>
<feature type="transmembrane region" description="Helical" evidence="7">
    <location>
        <begin position="76"/>
        <end position="97"/>
    </location>
</feature>
<evidence type="ECO:0000259" key="8">
    <source>
        <dbReference type="PROSITE" id="PS50928"/>
    </source>
</evidence>
<reference evidence="10" key="1">
    <citation type="journal article" date="2019" name="Int. J. Syst. Evol. Microbiol.">
        <title>The Global Catalogue of Microorganisms (GCM) 10K type strain sequencing project: providing services to taxonomists for standard genome sequencing and annotation.</title>
        <authorList>
            <consortium name="The Broad Institute Genomics Platform"/>
            <consortium name="The Broad Institute Genome Sequencing Center for Infectious Disease"/>
            <person name="Wu L."/>
            <person name="Ma J."/>
        </authorList>
    </citation>
    <scope>NUCLEOTIDE SEQUENCE [LARGE SCALE GENOMIC DNA]</scope>
    <source>
        <strain evidence="10">KCTC 3950</strain>
    </source>
</reference>
<comment type="similarity">
    <text evidence="7">Belongs to the binding-protein-dependent transport system permease family.</text>
</comment>
<evidence type="ECO:0000313" key="9">
    <source>
        <dbReference type="EMBL" id="MFD2611471.1"/>
    </source>
</evidence>
<keyword evidence="2 7" id="KW-0813">Transport</keyword>
<evidence type="ECO:0000256" key="1">
    <source>
        <dbReference type="ARBA" id="ARBA00004651"/>
    </source>
</evidence>
<feature type="transmembrane region" description="Helical" evidence="7">
    <location>
        <begin position="109"/>
        <end position="129"/>
    </location>
</feature>
<evidence type="ECO:0000256" key="4">
    <source>
        <dbReference type="ARBA" id="ARBA00022692"/>
    </source>
</evidence>
<feature type="domain" description="ABC transmembrane type-1" evidence="8">
    <location>
        <begin position="72"/>
        <end position="284"/>
    </location>
</feature>
<keyword evidence="4 7" id="KW-0812">Transmembrane</keyword>
<sequence>MSVNLSKKSRNNLWAYVFISPQILGLLLFSLGPVVFAFVISFMDWDISTTPSWIGLRNYTKQLTDPIFWKIFRNTLVFALLYIPSTLVLSLVLAMMLNTHVAGKMFFRAAYFMPVITSTIAISLVWTWLYNPDFGLINAGLQAVGLKGVGWLTSLTWALPSIVIMAVWQSVGYNMVLFLAGLQGVPRHLYEASKIDGAGPLQRFWNITLPMISPTTFFVLTMLVIHSFQVFNEPYMMTKGGPADATNVIVLHIYNTAFQFYKMGEASAISFILFAIIFAVTLVQFKFSKWVNYDV</sequence>
<dbReference type="Gene3D" id="1.10.3720.10">
    <property type="entry name" value="MetI-like"/>
    <property type="match status" value="1"/>
</dbReference>
<evidence type="ECO:0000256" key="7">
    <source>
        <dbReference type="RuleBase" id="RU363032"/>
    </source>
</evidence>
<dbReference type="PROSITE" id="PS50928">
    <property type="entry name" value="ABC_TM1"/>
    <property type="match status" value="1"/>
</dbReference>
<comment type="caution">
    <text evidence="9">The sequence shown here is derived from an EMBL/GenBank/DDBJ whole genome shotgun (WGS) entry which is preliminary data.</text>
</comment>
<dbReference type="RefSeq" id="WP_377600107.1">
    <property type="nucleotide sequence ID" value="NZ_JBHUME010000002.1"/>
</dbReference>
<dbReference type="Pfam" id="PF00528">
    <property type="entry name" value="BPD_transp_1"/>
    <property type="match status" value="1"/>
</dbReference>
<evidence type="ECO:0000256" key="6">
    <source>
        <dbReference type="ARBA" id="ARBA00023136"/>
    </source>
</evidence>
<feature type="transmembrane region" description="Helical" evidence="7">
    <location>
        <begin position="12"/>
        <end position="43"/>
    </location>
</feature>
<dbReference type="PANTHER" id="PTHR30193">
    <property type="entry name" value="ABC TRANSPORTER PERMEASE PROTEIN"/>
    <property type="match status" value="1"/>
</dbReference>